<dbReference type="EMBL" id="LLXI01003268">
    <property type="protein sequence ID" value="PKY58939.1"/>
    <property type="molecule type" value="Genomic_DNA"/>
</dbReference>
<evidence type="ECO:0000313" key="2">
    <source>
        <dbReference type="EMBL" id="PKY58939.1"/>
    </source>
</evidence>
<evidence type="ECO:0000256" key="1">
    <source>
        <dbReference type="SAM" id="MobiDB-lite"/>
    </source>
</evidence>
<sequence length="116" mass="13392">MVNCTEGQFFGIFRGYIHDYYPKTGNYNCIFKGVSSYHTLSSVLGDDNWDIKYFSQQQQTFVLSYQQSPNPNDLDPLQEPDPLQESDPLQEHDPPQEPLQDQNKTSMHTAKKTTNI</sequence>
<name>A0A2I1HJA4_9GLOM</name>
<gene>
    <name evidence="2" type="ORF">RhiirA4_481274</name>
</gene>
<protein>
    <submittedName>
        <fullName evidence="2">Uncharacterized protein</fullName>
    </submittedName>
</protein>
<feature type="compositionally biased region" description="Polar residues" evidence="1">
    <location>
        <begin position="99"/>
        <end position="116"/>
    </location>
</feature>
<reference evidence="2 3" key="1">
    <citation type="submission" date="2015-10" db="EMBL/GenBank/DDBJ databases">
        <title>Genome analyses suggest a sexual origin of heterokaryosis in a supposedly ancient asexual fungus.</title>
        <authorList>
            <person name="Ropars J."/>
            <person name="Sedzielewska K."/>
            <person name="Noel J."/>
            <person name="Charron P."/>
            <person name="Farinelli L."/>
            <person name="Marton T."/>
            <person name="Kruger M."/>
            <person name="Pelin A."/>
            <person name="Brachmann A."/>
            <person name="Corradi N."/>
        </authorList>
    </citation>
    <scope>NUCLEOTIDE SEQUENCE [LARGE SCALE GENOMIC DNA]</scope>
    <source>
        <strain evidence="2 3">A4</strain>
    </source>
</reference>
<proteinExistence type="predicted"/>
<keyword evidence="3" id="KW-1185">Reference proteome</keyword>
<dbReference type="Proteomes" id="UP000234323">
    <property type="component" value="Unassembled WGS sequence"/>
</dbReference>
<comment type="caution">
    <text evidence="2">The sequence shown here is derived from an EMBL/GenBank/DDBJ whole genome shotgun (WGS) entry which is preliminary data.</text>
</comment>
<feature type="region of interest" description="Disordered" evidence="1">
    <location>
        <begin position="64"/>
        <end position="116"/>
    </location>
</feature>
<evidence type="ECO:0000313" key="3">
    <source>
        <dbReference type="Proteomes" id="UP000234323"/>
    </source>
</evidence>
<dbReference type="AlphaFoldDB" id="A0A2I1HJA4"/>
<accession>A0A2I1HJA4</accession>
<organism evidence="2 3">
    <name type="scientific">Rhizophagus irregularis</name>
    <dbReference type="NCBI Taxonomy" id="588596"/>
    <lineage>
        <taxon>Eukaryota</taxon>
        <taxon>Fungi</taxon>
        <taxon>Fungi incertae sedis</taxon>
        <taxon>Mucoromycota</taxon>
        <taxon>Glomeromycotina</taxon>
        <taxon>Glomeromycetes</taxon>
        <taxon>Glomerales</taxon>
        <taxon>Glomeraceae</taxon>
        <taxon>Rhizophagus</taxon>
    </lineage>
</organism>